<sequence length="130" mass="15498">MDKIYDKEVQPKDTIQDWINTACEIDGQLRARTAQKAILTVMITFCRALTAVYTDTIITNIKRPHKPVEAFNQFEETRRDAWVRQGEETVQLIWKEKTTHPLWETKQEYIEEWRRRMLIAMTSGYHNLVL</sequence>
<keyword evidence="2" id="KW-1185">Reference proteome</keyword>
<protein>
    <submittedName>
        <fullName evidence="1">Uncharacterized protein</fullName>
    </submittedName>
</protein>
<evidence type="ECO:0000313" key="1">
    <source>
        <dbReference type="EMBL" id="ETW74706.1"/>
    </source>
</evidence>
<name>W4JP89_HETIT</name>
<dbReference type="InParanoid" id="W4JP89"/>
<gene>
    <name evidence="1" type="ORF">HETIRDRAFT_456262</name>
</gene>
<dbReference type="KEGG" id="hir:HETIRDRAFT_456262"/>
<organism evidence="1 2">
    <name type="scientific">Heterobasidion irregulare (strain TC 32-1)</name>
    <dbReference type="NCBI Taxonomy" id="747525"/>
    <lineage>
        <taxon>Eukaryota</taxon>
        <taxon>Fungi</taxon>
        <taxon>Dikarya</taxon>
        <taxon>Basidiomycota</taxon>
        <taxon>Agaricomycotina</taxon>
        <taxon>Agaricomycetes</taxon>
        <taxon>Russulales</taxon>
        <taxon>Bondarzewiaceae</taxon>
        <taxon>Heterobasidion</taxon>
        <taxon>Heterobasidion annosum species complex</taxon>
    </lineage>
</organism>
<dbReference type="EMBL" id="KI925467">
    <property type="protein sequence ID" value="ETW74706.1"/>
    <property type="molecule type" value="Genomic_DNA"/>
</dbReference>
<accession>W4JP89</accession>
<reference evidence="1 2" key="1">
    <citation type="journal article" date="2012" name="New Phytol.">
        <title>Insight into trade-off between wood decay and parasitism from the genome of a fungal forest pathogen.</title>
        <authorList>
            <person name="Olson A."/>
            <person name="Aerts A."/>
            <person name="Asiegbu F."/>
            <person name="Belbahri L."/>
            <person name="Bouzid O."/>
            <person name="Broberg A."/>
            <person name="Canback B."/>
            <person name="Coutinho P.M."/>
            <person name="Cullen D."/>
            <person name="Dalman K."/>
            <person name="Deflorio G."/>
            <person name="van Diepen L.T."/>
            <person name="Dunand C."/>
            <person name="Duplessis S."/>
            <person name="Durling M."/>
            <person name="Gonthier P."/>
            <person name="Grimwood J."/>
            <person name="Fossdal C.G."/>
            <person name="Hansson D."/>
            <person name="Henrissat B."/>
            <person name="Hietala A."/>
            <person name="Himmelstrand K."/>
            <person name="Hoffmeister D."/>
            <person name="Hogberg N."/>
            <person name="James T.Y."/>
            <person name="Karlsson M."/>
            <person name="Kohler A."/>
            <person name="Kues U."/>
            <person name="Lee Y.H."/>
            <person name="Lin Y.C."/>
            <person name="Lind M."/>
            <person name="Lindquist E."/>
            <person name="Lombard V."/>
            <person name="Lucas S."/>
            <person name="Lunden K."/>
            <person name="Morin E."/>
            <person name="Murat C."/>
            <person name="Park J."/>
            <person name="Raffaello T."/>
            <person name="Rouze P."/>
            <person name="Salamov A."/>
            <person name="Schmutz J."/>
            <person name="Solheim H."/>
            <person name="Stahlberg J."/>
            <person name="Velez H."/>
            <person name="de Vries R.P."/>
            <person name="Wiebenga A."/>
            <person name="Woodward S."/>
            <person name="Yakovlev I."/>
            <person name="Garbelotto M."/>
            <person name="Martin F."/>
            <person name="Grigoriev I.V."/>
            <person name="Stenlid J."/>
        </authorList>
    </citation>
    <scope>NUCLEOTIDE SEQUENCE [LARGE SCALE GENOMIC DNA]</scope>
    <source>
        <strain evidence="1 2">TC 32-1</strain>
    </source>
</reference>
<dbReference type="GeneID" id="20676723"/>
<dbReference type="Proteomes" id="UP000030671">
    <property type="component" value="Unassembled WGS sequence"/>
</dbReference>
<proteinExistence type="predicted"/>
<dbReference type="AlphaFoldDB" id="W4JP89"/>
<evidence type="ECO:0000313" key="2">
    <source>
        <dbReference type="Proteomes" id="UP000030671"/>
    </source>
</evidence>
<dbReference type="HOGENOM" id="CLU_120576_0_0_1"/>
<dbReference type="RefSeq" id="XP_009553196.1">
    <property type="nucleotide sequence ID" value="XM_009554901.1"/>
</dbReference>
<dbReference type="OrthoDB" id="8955945at2759"/>